<sequence length="288" mass="33799">MSNSAVEEEIKVTCVCQYCSASFTRKDNCLRHEKNCGNNNIKLFLFFCPNCKACYNRGDGLRTHLKRCTPSENSINRRAKCLVDDCNLNFFHKSTLINHLCSHHKDISIKEIVVKKFSTFQEFFLWKESEEESTFSYFSQRNGCNQKTYRYYYCQHDGSAKYHSKRKTCRSLVKGRIKRSNLCIAKMKVWEDENKNINLEYFPTHSHHCSPEDFAHHPLPKSISTIINKQILEEVSPNEIFNNIINTNVYKNCVDINFKLSVILTKKAIRERVRKLQKVLRSGKSKLR</sequence>
<dbReference type="Gene3D" id="3.30.160.60">
    <property type="entry name" value="Classic Zinc Finger"/>
    <property type="match status" value="1"/>
</dbReference>
<evidence type="ECO:0000259" key="1">
    <source>
        <dbReference type="PROSITE" id="PS00028"/>
    </source>
</evidence>
<accession>A0A1B6EG87</accession>
<gene>
    <name evidence="2" type="ORF">g.8378</name>
</gene>
<organism evidence="2">
    <name type="scientific">Clastoptera arizonana</name>
    <name type="common">Arizona spittle bug</name>
    <dbReference type="NCBI Taxonomy" id="38151"/>
    <lineage>
        <taxon>Eukaryota</taxon>
        <taxon>Metazoa</taxon>
        <taxon>Ecdysozoa</taxon>
        <taxon>Arthropoda</taxon>
        <taxon>Hexapoda</taxon>
        <taxon>Insecta</taxon>
        <taxon>Pterygota</taxon>
        <taxon>Neoptera</taxon>
        <taxon>Paraneoptera</taxon>
        <taxon>Hemiptera</taxon>
        <taxon>Auchenorrhyncha</taxon>
        <taxon>Cercopoidea</taxon>
        <taxon>Clastopteridae</taxon>
        <taxon>Clastoptera</taxon>
    </lineage>
</organism>
<protein>
    <recommendedName>
        <fullName evidence="1">C2H2-type domain-containing protein</fullName>
    </recommendedName>
</protein>
<name>A0A1B6EG87_9HEMI</name>
<dbReference type="EMBL" id="GEDC01000351">
    <property type="protein sequence ID" value="JAS36947.1"/>
    <property type="molecule type" value="Transcribed_RNA"/>
</dbReference>
<dbReference type="PROSITE" id="PS00028">
    <property type="entry name" value="ZINC_FINGER_C2H2_1"/>
    <property type="match status" value="1"/>
</dbReference>
<evidence type="ECO:0000313" key="2">
    <source>
        <dbReference type="EMBL" id="JAS36947.1"/>
    </source>
</evidence>
<dbReference type="InterPro" id="IPR052797">
    <property type="entry name" value="RegFact_GeneExpr_CellDeath"/>
</dbReference>
<feature type="domain" description="C2H2-type" evidence="1">
    <location>
        <begin position="81"/>
        <end position="104"/>
    </location>
</feature>
<dbReference type="InterPro" id="IPR013087">
    <property type="entry name" value="Znf_C2H2_type"/>
</dbReference>
<reference evidence="2" key="1">
    <citation type="submission" date="2015-12" db="EMBL/GenBank/DDBJ databases">
        <title>De novo transcriptome assembly of four potential Pierce s Disease insect vectors from Arizona vineyards.</title>
        <authorList>
            <person name="Tassone E.E."/>
        </authorList>
    </citation>
    <scope>NUCLEOTIDE SEQUENCE</scope>
</reference>
<dbReference type="PANTHER" id="PTHR33936:SF25">
    <property type="entry name" value="C2H2-TYPE DOMAIN-CONTAINING PROTEIN"/>
    <property type="match status" value="1"/>
</dbReference>
<dbReference type="PANTHER" id="PTHR33936">
    <property type="entry name" value="PROTEIN CBG17840"/>
    <property type="match status" value="1"/>
</dbReference>
<proteinExistence type="predicted"/>
<dbReference type="AlphaFoldDB" id="A0A1B6EG87"/>